<evidence type="ECO:0000256" key="3">
    <source>
        <dbReference type="ARBA" id="ARBA00023163"/>
    </source>
</evidence>
<evidence type="ECO:0000313" key="6">
    <source>
        <dbReference type="EMBL" id="MBP3954935.1"/>
    </source>
</evidence>
<dbReference type="RefSeq" id="WP_210653043.1">
    <property type="nucleotide sequence ID" value="NZ_JAGKQQ010000001.1"/>
</dbReference>
<name>A0ABS5BNP3_9BACT</name>
<dbReference type="SUPFAM" id="SSF54060">
    <property type="entry name" value="His-Me finger endonucleases"/>
    <property type="match status" value="1"/>
</dbReference>
<evidence type="ECO:0000256" key="1">
    <source>
        <dbReference type="ARBA" id="ARBA00023015"/>
    </source>
</evidence>
<dbReference type="InterPro" id="IPR044925">
    <property type="entry name" value="His-Me_finger_sf"/>
</dbReference>
<keyword evidence="6" id="KW-0255">Endonuclease</keyword>
<feature type="compositionally biased region" description="Polar residues" evidence="4">
    <location>
        <begin position="82"/>
        <end position="100"/>
    </location>
</feature>
<dbReference type="Proteomes" id="UP000676565">
    <property type="component" value="Unassembled WGS sequence"/>
</dbReference>
<dbReference type="EMBL" id="JAGKQQ010000001">
    <property type="protein sequence ID" value="MBP3954935.1"/>
    <property type="molecule type" value="Genomic_DNA"/>
</dbReference>
<keyword evidence="3" id="KW-0804">Transcription</keyword>
<keyword evidence="7" id="KW-1185">Reference proteome</keyword>
<sequence>MTRGFVALIDDKDYPLVSRYKWHVHEDDSSTESRFYAHTNVPKTANRPRTKLQLHRLIMNAQPGEKIDHRSGDGLDCRRANLRSSTDSQNGGNRGSFTGTSKYKGVSWSAEKRAWRAAIYHDGRTRFLGYFGSEDEAATAYDREAVAIHGEFARLNDVSDRTGPITSPANLLGRTS</sequence>
<evidence type="ECO:0000259" key="5">
    <source>
        <dbReference type="PROSITE" id="PS51032"/>
    </source>
</evidence>
<keyword evidence="2" id="KW-0238">DNA-binding</keyword>
<organism evidence="6 7">
    <name type="scientific">Gemmata palustris</name>
    <dbReference type="NCBI Taxonomy" id="2822762"/>
    <lineage>
        <taxon>Bacteria</taxon>
        <taxon>Pseudomonadati</taxon>
        <taxon>Planctomycetota</taxon>
        <taxon>Planctomycetia</taxon>
        <taxon>Gemmatales</taxon>
        <taxon>Gemmataceae</taxon>
        <taxon>Gemmata</taxon>
    </lineage>
</organism>
<comment type="caution">
    <text evidence="6">The sequence shown here is derived from an EMBL/GenBank/DDBJ whole genome shotgun (WGS) entry which is preliminary data.</text>
</comment>
<dbReference type="SMART" id="SM00380">
    <property type="entry name" value="AP2"/>
    <property type="match status" value="1"/>
</dbReference>
<dbReference type="PROSITE" id="PS51032">
    <property type="entry name" value="AP2_ERF"/>
    <property type="match status" value="1"/>
</dbReference>
<evidence type="ECO:0000313" key="7">
    <source>
        <dbReference type="Proteomes" id="UP000676565"/>
    </source>
</evidence>
<keyword evidence="6" id="KW-0540">Nuclease</keyword>
<dbReference type="InterPro" id="IPR001471">
    <property type="entry name" value="AP2/ERF_dom"/>
</dbReference>
<accession>A0ABS5BNP3</accession>
<feature type="compositionally biased region" description="Basic and acidic residues" evidence="4">
    <location>
        <begin position="65"/>
        <end position="79"/>
    </location>
</feature>
<dbReference type="SUPFAM" id="SSF54171">
    <property type="entry name" value="DNA-binding domain"/>
    <property type="match status" value="1"/>
</dbReference>
<proteinExistence type="predicted"/>
<protein>
    <submittedName>
        <fullName evidence="6">Endonuclease</fullName>
    </submittedName>
</protein>
<dbReference type="InterPro" id="IPR016177">
    <property type="entry name" value="DNA-bd_dom_sf"/>
</dbReference>
<evidence type="ECO:0000256" key="4">
    <source>
        <dbReference type="SAM" id="MobiDB-lite"/>
    </source>
</evidence>
<keyword evidence="1" id="KW-0805">Transcription regulation</keyword>
<reference evidence="6 7" key="1">
    <citation type="submission" date="2021-04" db="EMBL/GenBank/DDBJ databases">
        <authorList>
            <person name="Ivanova A."/>
        </authorList>
    </citation>
    <scope>NUCLEOTIDE SEQUENCE [LARGE SCALE GENOMIC DNA]</scope>
    <source>
        <strain evidence="6 7">G18</strain>
    </source>
</reference>
<gene>
    <name evidence="6" type="ORF">J8F10_06525</name>
</gene>
<dbReference type="GO" id="GO:0004519">
    <property type="term" value="F:endonuclease activity"/>
    <property type="evidence" value="ECO:0007669"/>
    <property type="project" value="UniProtKB-KW"/>
</dbReference>
<dbReference type="Gene3D" id="3.30.730.10">
    <property type="entry name" value="AP2/ERF domain"/>
    <property type="match status" value="1"/>
</dbReference>
<keyword evidence="6" id="KW-0378">Hydrolase</keyword>
<feature type="domain" description="AP2/ERF" evidence="5">
    <location>
        <begin position="102"/>
        <end position="158"/>
    </location>
</feature>
<feature type="region of interest" description="Disordered" evidence="4">
    <location>
        <begin position="63"/>
        <end position="100"/>
    </location>
</feature>
<dbReference type="InterPro" id="IPR036955">
    <property type="entry name" value="AP2/ERF_dom_sf"/>
</dbReference>
<evidence type="ECO:0000256" key="2">
    <source>
        <dbReference type="ARBA" id="ARBA00023125"/>
    </source>
</evidence>